<evidence type="ECO:0000256" key="1">
    <source>
        <dbReference type="SAM" id="Phobius"/>
    </source>
</evidence>
<keyword evidence="1" id="KW-0812">Transmembrane</keyword>
<dbReference type="EMBL" id="BARU01005562">
    <property type="protein sequence ID" value="GAH38192.1"/>
    <property type="molecule type" value="Genomic_DNA"/>
</dbReference>
<feature type="transmembrane region" description="Helical" evidence="1">
    <location>
        <begin position="214"/>
        <end position="238"/>
    </location>
</feature>
<dbReference type="PANTHER" id="PTHR16214:SF3">
    <property type="entry name" value="TRANSMEMBRANE PROTEIN 260"/>
    <property type="match status" value="1"/>
</dbReference>
<dbReference type="PANTHER" id="PTHR16214">
    <property type="entry name" value="TRANSMEMBRANE PROTEIN 260"/>
    <property type="match status" value="1"/>
</dbReference>
<comment type="caution">
    <text evidence="2">The sequence shown here is derived from an EMBL/GenBank/DDBJ whole genome shotgun (WGS) entry which is preliminary data.</text>
</comment>
<protein>
    <recommendedName>
        <fullName evidence="3">DUF2723 domain-containing protein</fullName>
    </recommendedName>
</protein>
<reference evidence="2" key="1">
    <citation type="journal article" date="2014" name="Front. Microbiol.">
        <title>High frequency of phylogenetically diverse reductive dehalogenase-homologous genes in deep subseafloor sedimentary metagenomes.</title>
        <authorList>
            <person name="Kawai M."/>
            <person name="Futagami T."/>
            <person name="Toyoda A."/>
            <person name="Takaki Y."/>
            <person name="Nishi S."/>
            <person name="Hori S."/>
            <person name="Arai W."/>
            <person name="Tsubouchi T."/>
            <person name="Morono Y."/>
            <person name="Uchiyama I."/>
            <person name="Ito T."/>
            <person name="Fujiyama A."/>
            <person name="Inagaki F."/>
            <person name="Takami H."/>
        </authorList>
    </citation>
    <scope>NUCLEOTIDE SEQUENCE</scope>
    <source>
        <strain evidence="2">Expedition CK06-06</strain>
    </source>
</reference>
<organism evidence="2">
    <name type="scientific">marine sediment metagenome</name>
    <dbReference type="NCBI Taxonomy" id="412755"/>
    <lineage>
        <taxon>unclassified sequences</taxon>
        <taxon>metagenomes</taxon>
        <taxon>ecological metagenomes</taxon>
    </lineage>
</organism>
<dbReference type="InterPro" id="IPR052724">
    <property type="entry name" value="GT117_domain-containing"/>
</dbReference>
<keyword evidence="1" id="KW-0472">Membrane</keyword>
<feature type="non-terminal residue" evidence="2">
    <location>
        <position position="1"/>
    </location>
</feature>
<proteinExistence type="predicted"/>
<feature type="transmembrane region" description="Helical" evidence="1">
    <location>
        <begin position="187"/>
        <end position="208"/>
    </location>
</feature>
<keyword evidence="1" id="KW-1133">Transmembrane helix</keyword>
<evidence type="ECO:0008006" key="3">
    <source>
        <dbReference type="Google" id="ProtNLM"/>
    </source>
</evidence>
<evidence type="ECO:0000313" key="2">
    <source>
        <dbReference type="EMBL" id="GAH38192.1"/>
    </source>
</evidence>
<gene>
    <name evidence="2" type="ORF">S03H2_10862</name>
</gene>
<name>X1EZX9_9ZZZZ</name>
<dbReference type="AlphaFoldDB" id="X1EZX9"/>
<feature type="transmembrane region" description="Helical" evidence="1">
    <location>
        <begin position="156"/>
        <end position="175"/>
    </location>
</feature>
<sequence length="462" mass="53943">IVTMRKPEYVYDTRFMTLFPRMYGREDKHIRDYKEWAGNKGINLTLRDGQGGSQQVTKPTFGENLKFFFRYQFGHMYFRYFMWNFAGRQNDIQGHGSILEGNWLSGIDFLDDWRLGDQENLPDHLKNNPAKNRYYLLPLILGLFGLIYHYKRDKKNFWVIMLLFFFTGIAIVIYLNQTPHQPRERDYAYAGSFYAFSIWIGLGVYAIADYLNKILPYRLSVGISILAGFVFVPLMMAFENRDDHDRSGRYTARDFASNYLNSCTPNAILFTNGDNDTFPLWYAQEVEGIRTDVRVVNLSYLGGDWYIDQMRAKAYESDPVPFSLKKEKYIQGTRDIVLFNEKIDGYYDLKELIDFVASDSRKTKTRSPFARGELLDFFPTKKFLIKIDSANVMNTGTIPVRLAGNILKEMKWEYPSELVYKNDLMVLDLLANNNWNRPIYIAITVPGSAYMGLENYFQAGML</sequence>
<accession>X1EZX9</accession>